<proteinExistence type="predicted"/>
<dbReference type="PANTHER" id="PTHR36221:SF1">
    <property type="entry name" value="DUF742 DOMAIN-CONTAINING PROTEIN"/>
    <property type="match status" value="1"/>
</dbReference>
<feature type="compositionally biased region" description="Basic and acidic residues" evidence="1">
    <location>
        <begin position="14"/>
        <end position="23"/>
    </location>
</feature>
<dbReference type="EMBL" id="JBHRWW010000006">
    <property type="protein sequence ID" value="MFC3688968.1"/>
    <property type="molecule type" value="Genomic_DNA"/>
</dbReference>
<protein>
    <submittedName>
        <fullName evidence="2">DUF742 domain-containing protein</fullName>
    </submittedName>
</protein>
<name>A0ABV7WGI4_9MICO</name>
<dbReference type="PANTHER" id="PTHR36221">
    <property type="entry name" value="DUF742 DOMAIN-CONTAINING PROTEIN"/>
    <property type="match status" value="1"/>
</dbReference>
<dbReference type="InterPro" id="IPR007995">
    <property type="entry name" value="DUF742"/>
</dbReference>
<dbReference type="Pfam" id="PF05331">
    <property type="entry name" value="DUF742"/>
    <property type="match status" value="1"/>
</dbReference>
<evidence type="ECO:0000256" key="1">
    <source>
        <dbReference type="SAM" id="MobiDB-lite"/>
    </source>
</evidence>
<sequence>MDERRRPTPQGAGRHSDGDDFHVRPYALTRGRTRTAGSAPLPLEALVQAVAVPAVSDTVEKRRILELCADRFESVAEISAHLRLPVGVVRVVVGDLQESGQVRVHGLTAATASGSSSSPSISLSVLESVLDGISSL</sequence>
<reference evidence="3" key="1">
    <citation type="journal article" date="2019" name="Int. J. Syst. Evol. Microbiol.">
        <title>The Global Catalogue of Microorganisms (GCM) 10K type strain sequencing project: providing services to taxonomists for standard genome sequencing and annotation.</title>
        <authorList>
            <consortium name="The Broad Institute Genomics Platform"/>
            <consortium name="The Broad Institute Genome Sequencing Center for Infectious Disease"/>
            <person name="Wu L."/>
            <person name="Ma J."/>
        </authorList>
    </citation>
    <scope>NUCLEOTIDE SEQUENCE [LARGE SCALE GENOMIC DNA]</scope>
    <source>
        <strain evidence="3">NCAIM B.02333</strain>
    </source>
</reference>
<evidence type="ECO:0000313" key="2">
    <source>
        <dbReference type="EMBL" id="MFC3688968.1"/>
    </source>
</evidence>
<comment type="caution">
    <text evidence="2">The sequence shown here is derived from an EMBL/GenBank/DDBJ whole genome shotgun (WGS) entry which is preliminary data.</text>
</comment>
<keyword evidence="3" id="KW-1185">Reference proteome</keyword>
<organism evidence="2 3">
    <name type="scientific">Aquipuribacter hungaricus</name>
    <dbReference type="NCBI Taxonomy" id="545624"/>
    <lineage>
        <taxon>Bacteria</taxon>
        <taxon>Bacillati</taxon>
        <taxon>Actinomycetota</taxon>
        <taxon>Actinomycetes</taxon>
        <taxon>Micrococcales</taxon>
        <taxon>Intrasporangiaceae</taxon>
        <taxon>Aquipuribacter</taxon>
    </lineage>
</organism>
<dbReference type="RefSeq" id="WP_340293480.1">
    <property type="nucleotide sequence ID" value="NZ_JBBEOI010000110.1"/>
</dbReference>
<evidence type="ECO:0000313" key="3">
    <source>
        <dbReference type="Proteomes" id="UP001595685"/>
    </source>
</evidence>
<accession>A0ABV7WGI4</accession>
<feature type="region of interest" description="Disordered" evidence="1">
    <location>
        <begin position="1"/>
        <end position="34"/>
    </location>
</feature>
<gene>
    <name evidence="2" type="ORF">ACFOLH_11505</name>
</gene>
<dbReference type="Proteomes" id="UP001595685">
    <property type="component" value="Unassembled WGS sequence"/>
</dbReference>